<dbReference type="SMART" id="SM00858">
    <property type="entry name" value="SAF"/>
    <property type="match status" value="1"/>
</dbReference>
<dbReference type="EMBL" id="JANFNG010000034">
    <property type="protein sequence ID" value="MCQ4084389.1"/>
    <property type="molecule type" value="Genomic_DNA"/>
</dbReference>
<name>A0ABT1Q389_9ACTN</name>
<proteinExistence type="predicted"/>
<sequence>MWAGIGVVLVCSVGFTTVLAQAGRTVPVLEVARPVPAGSVVTAGDVRVVRLGVHDAGGEVVRKAREDSALRRVAVVPLVPGELLSPGQVGGRAGFPPAGKALVPFAVEPGGIPAGLEAGQRVAILPGSSDTGGTEPSPTSPPDGSTPASVVGTVMSVTAASADGGSAGSVVTVLLDTAAASRAAQIARPHLVVLSPTGRELP</sequence>
<protein>
    <submittedName>
        <fullName evidence="3">SAF domain-containing protein</fullName>
    </submittedName>
</protein>
<dbReference type="InterPro" id="IPR013974">
    <property type="entry name" value="SAF"/>
</dbReference>
<accession>A0ABT1Q389</accession>
<keyword evidence="4" id="KW-1185">Reference proteome</keyword>
<evidence type="ECO:0000256" key="1">
    <source>
        <dbReference type="SAM" id="MobiDB-lite"/>
    </source>
</evidence>
<evidence type="ECO:0000313" key="4">
    <source>
        <dbReference type="Proteomes" id="UP001057702"/>
    </source>
</evidence>
<reference evidence="3" key="1">
    <citation type="submission" date="2022-06" db="EMBL/GenBank/DDBJ databases">
        <title>Draft genome sequence of Streptomyces sp. RB6PN25 isolated from peat swamp forest in Thailand.</title>
        <authorList>
            <person name="Duangmal K."/>
            <person name="Klaysubun C."/>
        </authorList>
    </citation>
    <scope>NUCLEOTIDE SEQUENCE</scope>
    <source>
        <strain evidence="3">RB6PN25</strain>
    </source>
</reference>
<dbReference type="RefSeq" id="WP_255923454.1">
    <property type="nucleotide sequence ID" value="NZ_JANFNG010000034.1"/>
</dbReference>
<feature type="compositionally biased region" description="Low complexity" evidence="1">
    <location>
        <begin position="126"/>
        <end position="148"/>
    </location>
</feature>
<organism evidence="3 4">
    <name type="scientific">Streptomyces humicola</name>
    <dbReference type="NCBI Taxonomy" id="2953240"/>
    <lineage>
        <taxon>Bacteria</taxon>
        <taxon>Bacillati</taxon>
        <taxon>Actinomycetota</taxon>
        <taxon>Actinomycetes</taxon>
        <taxon>Kitasatosporales</taxon>
        <taxon>Streptomycetaceae</taxon>
        <taxon>Streptomyces</taxon>
    </lineage>
</organism>
<evidence type="ECO:0000313" key="3">
    <source>
        <dbReference type="EMBL" id="MCQ4084389.1"/>
    </source>
</evidence>
<evidence type="ECO:0000259" key="2">
    <source>
        <dbReference type="SMART" id="SM00858"/>
    </source>
</evidence>
<feature type="region of interest" description="Disordered" evidence="1">
    <location>
        <begin position="124"/>
        <end position="148"/>
    </location>
</feature>
<gene>
    <name evidence="3" type="ORF">NGB36_28360</name>
</gene>
<dbReference type="CDD" id="cd11614">
    <property type="entry name" value="SAF_CpaB_FlgA_like"/>
    <property type="match status" value="1"/>
</dbReference>
<comment type="caution">
    <text evidence="3">The sequence shown here is derived from an EMBL/GenBank/DDBJ whole genome shotgun (WGS) entry which is preliminary data.</text>
</comment>
<dbReference type="Proteomes" id="UP001057702">
    <property type="component" value="Unassembled WGS sequence"/>
</dbReference>
<dbReference type="Pfam" id="PF08666">
    <property type="entry name" value="SAF"/>
    <property type="match status" value="1"/>
</dbReference>
<feature type="domain" description="SAF" evidence="2">
    <location>
        <begin position="26"/>
        <end position="90"/>
    </location>
</feature>